<keyword evidence="8" id="KW-1185">Reference proteome</keyword>
<evidence type="ECO:0000256" key="1">
    <source>
        <dbReference type="ARBA" id="ARBA00004141"/>
    </source>
</evidence>
<dbReference type="AlphaFoldDB" id="F8AJK2"/>
<comment type="similarity">
    <text evidence="5">Belongs to the FNT transporter (TC 1.A.16) family.</text>
</comment>
<feature type="transmembrane region" description="Helical" evidence="6">
    <location>
        <begin position="83"/>
        <end position="104"/>
    </location>
</feature>
<evidence type="ECO:0000256" key="2">
    <source>
        <dbReference type="ARBA" id="ARBA00022692"/>
    </source>
</evidence>
<feature type="transmembrane region" description="Helical" evidence="6">
    <location>
        <begin position="244"/>
        <end position="264"/>
    </location>
</feature>
<accession>F8AJK2</accession>
<keyword evidence="3 6" id="KW-1133">Transmembrane helix</keyword>
<evidence type="ECO:0000256" key="4">
    <source>
        <dbReference type="ARBA" id="ARBA00023136"/>
    </source>
</evidence>
<reference evidence="7" key="1">
    <citation type="submission" date="2011-05" db="EMBL/GenBank/DDBJ databases">
        <title>Complete sequence of chromosome of Methanothermococcus okinawensis IH1.</title>
        <authorList>
            <consortium name="US DOE Joint Genome Institute"/>
            <person name="Lucas S."/>
            <person name="Han J."/>
            <person name="Lapidus A."/>
            <person name="Cheng J.-F."/>
            <person name="Goodwin L."/>
            <person name="Pitluck S."/>
            <person name="Peters L."/>
            <person name="Mikhailova N."/>
            <person name="Held B."/>
            <person name="Han C."/>
            <person name="Tapia R."/>
            <person name="Land M."/>
            <person name="Hauser L."/>
            <person name="Kyrpides N."/>
            <person name="Ivanova N."/>
            <person name="Pagani I."/>
            <person name="Sieprawska-Lupa M."/>
            <person name="Takai K."/>
            <person name="Miyazaki J."/>
            <person name="Whitman W."/>
            <person name="Woyke T."/>
        </authorList>
    </citation>
    <scope>NUCLEOTIDE SEQUENCE</scope>
    <source>
        <strain evidence="7">IH1</strain>
    </source>
</reference>
<dbReference type="InterPro" id="IPR023271">
    <property type="entry name" value="Aquaporin-like"/>
</dbReference>
<dbReference type="EMBL" id="CP002792">
    <property type="protein sequence ID" value="AEH07188.1"/>
    <property type="molecule type" value="Genomic_DNA"/>
</dbReference>
<dbReference type="PANTHER" id="PTHR30520:SF6">
    <property type="entry name" value="FORMATE_NITRATE FAMILY TRANSPORTER (EUROFUNG)"/>
    <property type="match status" value="1"/>
</dbReference>
<keyword evidence="2 6" id="KW-0812">Transmembrane</keyword>
<dbReference type="Gene3D" id="1.20.1080.10">
    <property type="entry name" value="Glycerol uptake facilitator protein"/>
    <property type="match status" value="1"/>
</dbReference>
<feature type="transmembrane region" description="Helical" evidence="6">
    <location>
        <begin position="206"/>
        <end position="232"/>
    </location>
</feature>
<feature type="transmembrane region" description="Helical" evidence="6">
    <location>
        <begin position="270"/>
        <end position="289"/>
    </location>
</feature>
<dbReference type="HOGENOM" id="CLU_036896_3_0_2"/>
<comment type="subcellular location">
    <subcellularLocation>
        <location evidence="1">Membrane</location>
        <topology evidence="1">Multi-pass membrane protein</topology>
    </subcellularLocation>
</comment>
<gene>
    <name evidence="7" type="ordered locus">Metok_1220</name>
</gene>
<dbReference type="InterPro" id="IPR000292">
    <property type="entry name" value="For/NO2_transpt"/>
</dbReference>
<evidence type="ECO:0000256" key="5">
    <source>
        <dbReference type="ARBA" id="ARBA00049660"/>
    </source>
</evidence>
<dbReference type="KEGG" id="mok:Metok_1220"/>
<dbReference type="Pfam" id="PF01226">
    <property type="entry name" value="Form_Nir_trans"/>
    <property type="match status" value="1"/>
</dbReference>
<feature type="transmembrane region" description="Helical" evidence="6">
    <location>
        <begin position="56"/>
        <end position="77"/>
    </location>
</feature>
<protein>
    <submittedName>
        <fullName evidence="7">Formate/nitrite transporter</fullName>
    </submittedName>
</protein>
<sequence>MWLAPHKTTINKNRKGGNIMDFNPPDKTVELAGNVGGYKGKLGANQLFIRGIMGGAYIAIGAGLCTVCVTGVSQYLGAGIAKFIGAAVFPVGLILIILTGMELVTGDMMLLPIAMFQKKASFSQLLKVWFWVYIGNLIGSLIYAAIMVYGPLRSFNSKTGEWAVNSFGQTAIHIAEAKVLPYMAGGALGWLSCLVKGIGCNWLVNLAVIGSLTATSVLGKFFMIWFPIMAFVASGFEHCVANMYFIPAGMMLGANVSISGWWLWNELPATIGNIIGAVIFVAMVYQYAYGKKI</sequence>
<evidence type="ECO:0000256" key="3">
    <source>
        <dbReference type="ARBA" id="ARBA00022989"/>
    </source>
</evidence>
<organism evidence="7 8">
    <name type="scientific">Methanothermococcus okinawensis (strain DSM 14208 / JCM 11175 / IH1)</name>
    <dbReference type="NCBI Taxonomy" id="647113"/>
    <lineage>
        <taxon>Archaea</taxon>
        <taxon>Methanobacteriati</taxon>
        <taxon>Methanobacteriota</taxon>
        <taxon>Methanomada group</taxon>
        <taxon>Methanococci</taxon>
        <taxon>Methanococcales</taxon>
        <taxon>Methanococcaceae</taxon>
        <taxon>Methanothermococcus</taxon>
    </lineage>
</organism>
<evidence type="ECO:0000313" key="8">
    <source>
        <dbReference type="Proteomes" id="UP000009296"/>
    </source>
</evidence>
<keyword evidence="4 6" id="KW-0472">Membrane</keyword>
<evidence type="ECO:0000313" key="7">
    <source>
        <dbReference type="EMBL" id="AEH07188.1"/>
    </source>
</evidence>
<dbReference type="eggNOG" id="arCOG03454">
    <property type="taxonomic scope" value="Archaea"/>
</dbReference>
<dbReference type="Proteomes" id="UP000009296">
    <property type="component" value="Chromosome"/>
</dbReference>
<name>F8AJK2_METOI</name>
<dbReference type="STRING" id="647113.Metok_1220"/>
<dbReference type="GO" id="GO:0005886">
    <property type="term" value="C:plasma membrane"/>
    <property type="evidence" value="ECO:0007669"/>
    <property type="project" value="TreeGrafter"/>
</dbReference>
<dbReference type="GO" id="GO:0015499">
    <property type="term" value="F:formate transmembrane transporter activity"/>
    <property type="evidence" value="ECO:0007669"/>
    <property type="project" value="TreeGrafter"/>
</dbReference>
<dbReference type="PANTHER" id="PTHR30520">
    <property type="entry name" value="FORMATE TRANSPORTER-RELATED"/>
    <property type="match status" value="1"/>
</dbReference>
<proteinExistence type="inferred from homology"/>
<evidence type="ECO:0000256" key="6">
    <source>
        <dbReference type="SAM" id="Phobius"/>
    </source>
</evidence>
<feature type="transmembrane region" description="Helical" evidence="6">
    <location>
        <begin position="125"/>
        <end position="149"/>
    </location>
</feature>